<reference evidence="1 2" key="1">
    <citation type="journal article" date="2024" name="Chem. Sci.">
        <title>Discovery of megapolipeptins by genome mining of a Burkholderiales bacteria collection.</title>
        <authorList>
            <person name="Paulo B.S."/>
            <person name="Recchia M.J.J."/>
            <person name="Lee S."/>
            <person name="Fergusson C.H."/>
            <person name="Romanowski S.B."/>
            <person name="Hernandez A."/>
            <person name="Krull N."/>
            <person name="Liu D.Y."/>
            <person name="Cavanagh H."/>
            <person name="Bos A."/>
            <person name="Gray C.A."/>
            <person name="Murphy B.T."/>
            <person name="Linington R.G."/>
            <person name="Eustaquio A.S."/>
        </authorList>
    </citation>
    <scope>NUCLEOTIDE SEQUENCE [LARGE SCALE GENOMIC DNA]</scope>
    <source>
        <strain evidence="1 2">RL21-008-BIB-A</strain>
    </source>
</reference>
<sequence length="65" mass="7144">MNKNKVAGNFKVALGTLEEKFAVLSGSHLLRQTALERQAAGRVQHTIGEAQDLIKRSLRQRSISA</sequence>
<name>A0ABW9A461_9BURK</name>
<gene>
    <name evidence="1" type="ORF">PQR62_03090</name>
</gene>
<proteinExistence type="predicted"/>
<comment type="caution">
    <text evidence="1">The sequence shown here is derived from an EMBL/GenBank/DDBJ whole genome shotgun (WGS) entry which is preliminary data.</text>
</comment>
<accession>A0ABW9A461</accession>
<evidence type="ECO:0000313" key="2">
    <source>
        <dbReference type="Proteomes" id="UP001629246"/>
    </source>
</evidence>
<dbReference type="Proteomes" id="UP001629246">
    <property type="component" value="Unassembled WGS sequence"/>
</dbReference>
<dbReference type="EMBL" id="JAQQFM010000001">
    <property type="protein sequence ID" value="MFL9923236.1"/>
    <property type="molecule type" value="Genomic_DNA"/>
</dbReference>
<dbReference type="InterPro" id="IPR036629">
    <property type="entry name" value="YjbJ_sf"/>
</dbReference>
<dbReference type="SUPFAM" id="SSF69047">
    <property type="entry name" value="Hypothetical protein YjbJ"/>
    <property type="match status" value="1"/>
</dbReference>
<keyword evidence="2" id="KW-1185">Reference proteome</keyword>
<dbReference type="Gene3D" id="1.10.1470.10">
    <property type="entry name" value="YjbJ"/>
    <property type="match status" value="1"/>
</dbReference>
<protein>
    <submittedName>
        <fullName evidence="1">CsbD family protein</fullName>
    </submittedName>
</protein>
<evidence type="ECO:0000313" key="1">
    <source>
        <dbReference type="EMBL" id="MFL9923236.1"/>
    </source>
</evidence>
<dbReference type="RefSeq" id="WP_408154645.1">
    <property type="nucleotide sequence ID" value="NZ_JAQQFM010000001.1"/>
</dbReference>
<organism evidence="1 2">
    <name type="scientific">Herbaspirillum lusitanum</name>
    <dbReference type="NCBI Taxonomy" id="213312"/>
    <lineage>
        <taxon>Bacteria</taxon>
        <taxon>Pseudomonadati</taxon>
        <taxon>Pseudomonadota</taxon>
        <taxon>Betaproteobacteria</taxon>
        <taxon>Burkholderiales</taxon>
        <taxon>Oxalobacteraceae</taxon>
        <taxon>Herbaspirillum</taxon>
    </lineage>
</organism>